<dbReference type="Proteomes" id="UP000662873">
    <property type="component" value="Chromosome"/>
</dbReference>
<dbReference type="KEGG" id="npy:NPRO_13670"/>
<dbReference type="InterPro" id="IPR036514">
    <property type="entry name" value="SGNH_hydro_sf"/>
</dbReference>
<evidence type="ECO:0000256" key="1">
    <source>
        <dbReference type="ARBA" id="ARBA00022801"/>
    </source>
</evidence>
<accession>A0A809RVC7</accession>
<dbReference type="InterPro" id="IPR039329">
    <property type="entry name" value="SIAE"/>
</dbReference>
<dbReference type="EMBL" id="AP021858">
    <property type="protein sequence ID" value="BBO23772.1"/>
    <property type="molecule type" value="Genomic_DNA"/>
</dbReference>
<feature type="domain" description="Sialate O-acetylesterase" evidence="2">
    <location>
        <begin position="105"/>
        <end position="351"/>
    </location>
</feature>
<dbReference type="Pfam" id="PF03629">
    <property type="entry name" value="SASA"/>
    <property type="match status" value="1"/>
</dbReference>
<reference evidence="3" key="1">
    <citation type="journal article" name="DNA Res.">
        <title>The physiological potential of anammox bacteria as revealed by their core genome structure.</title>
        <authorList>
            <person name="Okubo T."/>
            <person name="Toyoda A."/>
            <person name="Fukuhara K."/>
            <person name="Uchiyama I."/>
            <person name="Harigaya Y."/>
            <person name="Kuroiwa M."/>
            <person name="Suzuki T."/>
            <person name="Murakami Y."/>
            <person name="Suwa Y."/>
            <person name="Takami H."/>
        </authorList>
    </citation>
    <scope>NUCLEOTIDE SEQUENCE</scope>
    <source>
        <strain evidence="3">317325-2</strain>
    </source>
</reference>
<protein>
    <submittedName>
        <fullName evidence="3">Sialate O-acetylesterase</fullName>
    </submittedName>
</protein>
<gene>
    <name evidence="3" type="ORF">NPRO_13670</name>
</gene>
<dbReference type="SUPFAM" id="SSF52266">
    <property type="entry name" value="SGNH hydrolase"/>
    <property type="match status" value="1"/>
</dbReference>
<evidence type="ECO:0000313" key="3">
    <source>
        <dbReference type="EMBL" id="BBO23772.1"/>
    </source>
</evidence>
<keyword evidence="1" id="KW-0378">Hydrolase</keyword>
<evidence type="ECO:0000313" key="4">
    <source>
        <dbReference type="Proteomes" id="UP000662873"/>
    </source>
</evidence>
<evidence type="ECO:0000259" key="2">
    <source>
        <dbReference type="Pfam" id="PF03629"/>
    </source>
</evidence>
<name>A0A809RVC7_9BACT</name>
<dbReference type="InterPro" id="IPR005181">
    <property type="entry name" value="SASA"/>
</dbReference>
<dbReference type="GO" id="GO:0001681">
    <property type="term" value="F:sialate O-acetylesterase activity"/>
    <property type="evidence" value="ECO:0007669"/>
    <property type="project" value="InterPro"/>
</dbReference>
<proteinExistence type="predicted"/>
<dbReference type="GO" id="GO:0005975">
    <property type="term" value="P:carbohydrate metabolic process"/>
    <property type="evidence" value="ECO:0007669"/>
    <property type="project" value="TreeGrafter"/>
</dbReference>
<dbReference type="Gene3D" id="3.40.50.1110">
    <property type="entry name" value="SGNH hydrolase"/>
    <property type="match status" value="1"/>
</dbReference>
<organism evidence="3 4">
    <name type="scientific">Candidatus Nitrosymbiomonas proteolyticus</name>
    <dbReference type="NCBI Taxonomy" id="2608984"/>
    <lineage>
        <taxon>Bacteria</taxon>
        <taxon>Bacillati</taxon>
        <taxon>Armatimonadota</taxon>
        <taxon>Armatimonadota incertae sedis</taxon>
        <taxon>Candidatus Nitrosymbiomonas</taxon>
    </lineage>
</organism>
<sequence>MSIALLLIPSLISASVEPAAKVGFAAIFGDHMVVQAGRTLPVWGFSEPFLPITVRLADQTRTTLSAPDGTWRVTFSPLRASSEPIPLEASSGDAKVAVRDVVVGEVWICSGQSNMEWPLSATDHAQEDIASANDNLLRIFTVKNTASETALQDVTGQWTVVTPASAGPLTAIGYFFAKSLRVNLDSPVGMIDTTWGGTPVEAWTPASAFEARPDLASVLERRNNPQVGAPHRPGYLYDGMVRGLAPFRIRGAIWYQGESNVSRAWQYRTLFPLMIEEWRAAWKQGAFPFYFAQIAPFRYGSQNPENCAELWEAQLHTYRTTPRTGMAVTMDIGNVSDIHPRNKREVGRRLALWALANDYGREVVCSGPLYRSSKIEGSAVWIEFDFAEDGLVASDGKPLTHFVIAGQDRVFHEAKAAIVGSKIRVSSDAVRQPLSVRFAWRDDAVPNLVSRNGLPASPFRTDDWPAVTRENR</sequence>
<dbReference type="PANTHER" id="PTHR22901">
    <property type="entry name" value="SIALATE O-ACETYLESTERASE"/>
    <property type="match status" value="1"/>
</dbReference>
<dbReference type="PANTHER" id="PTHR22901:SF0">
    <property type="entry name" value="SIALATE O-ACETYLESTERASE"/>
    <property type="match status" value="1"/>
</dbReference>
<dbReference type="AlphaFoldDB" id="A0A809RVC7"/>